<accession>A0A2S1QZZ7</accession>
<evidence type="ECO:0000313" key="4">
    <source>
        <dbReference type="EMBL" id="AWH85956.1"/>
    </source>
</evidence>
<dbReference type="Gene3D" id="2.70.98.10">
    <property type="match status" value="1"/>
</dbReference>
<dbReference type="KEGG" id="falb:HYN59_12935"/>
<proteinExistence type="predicted"/>
<gene>
    <name evidence="4" type="ORF">HYN59_12935</name>
</gene>
<dbReference type="PANTHER" id="PTHR11122">
    <property type="entry name" value="APOSPORY-ASSOCIATED PROTEIN C-RELATED"/>
    <property type="match status" value="1"/>
</dbReference>
<dbReference type="AlphaFoldDB" id="A0A2S1QZZ7"/>
<dbReference type="OrthoDB" id="9795355at2"/>
<dbReference type="GO" id="GO:0030246">
    <property type="term" value="F:carbohydrate binding"/>
    <property type="evidence" value="ECO:0007669"/>
    <property type="project" value="InterPro"/>
</dbReference>
<dbReference type="InterPro" id="IPR008183">
    <property type="entry name" value="Aldose_1/G6P_1-epimerase"/>
</dbReference>
<reference evidence="4 5" key="1">
    <citation type="submission" date="2018-04" db="EMBL/GenBank/DDBJ databases">
        <title>Genome sequencing of Flavobacterium sp. HYN0059.</title>
        <authorList>
            <person name="Yi H."/>
            <person name="Baek C."/>
        </authorList>
    </citation>
    <scope>NUCLEOTIDE SEQUENCE [LARGE SCALE GENOMIC DNA]</scope>
    <source>
        <strain evidence="4 5">HYN0059</strain>
    </source>
</reference>
<sequence length="284" mass="31761">MDITITNGMLTATINPKGAELNSLKDNSENEYMWEGDPAFWGKHSPVLFPIVGELRNNSYLFEGKTYAMTRHGFARDTIFAVKSQDESNAVFSLSASDDTKRLYPFDFELELAYTLHEKTLRIDYTVTNNGSGDMPFSLGAHPAFAMPGNFKDYSLVFENDEQPVSTQLENNLLSDKTITLPVENRVLPLTYDLFKNDALILKSHTSNSIEIAKNGTPFLKVAFPDFPHLGIWTMENAPFLCIEPWKGYADTHDASGNLIEKEAITILPAGQSFKAGFSIIILR</sequence>
<dbReference type="GO" id="GO:0016853">
    <property type="term" value="F:isomerase activity"/>
    <property type="evidence" value="ECO:0007669"/>
    <property type="project" value="InterPro"/>
</dbReference>
<evidence type="ECO:0000256" key="1">
    <source>
        <dbReference type="ARBA" id="ARBA00001913"/>
    </source>
</evidence>
<dbReference type="EMBL" id="CP029186">
    <property type="protein sequence ID" value="AWH85956.1"/>
    <property type="molecule type" value="Genomic_DNA"/>
</dbReference>
<dbReference type="PANTHER" id="PTHR11122:SF13">
    <property type="entry name" value="GLUCOSE-6-PHOSPHATE 1-EPIMERASE"/>
    <property type="match status" value="1"/>
</dbReference>
<dbReference type="GO" id="GO:0005975">
    <property type="term" value="P:carbohydrate metabolic process"/>
    <property type="evidence" value="ECO:0007669"/>
    <property type="project" value="InterPro"/>
</dbReference>
<protein>
    <submittedName>
        <fullName evidence="4">Aldose epimerase</fullName>
    </submittedName>
</protein>
<dbReference type="CDD" id="cd09024">
    <property type="entry name" value="Aldose_epim_lacX"/>
    <property type="match status" value="1"/>
</dbReference>
<organism evidence="4 5">
    <name type="scientific">Flavobacterium album</name>
    <dbReference type="NCBI Taxonomy" id="2175091"/>
    <lineage>
        <taxon>Bacteria</taxon>
        <taxon>Pseudomonadati</taxon>
        <taxon>Bacteroidota</taxon>
        <taxon>Flavobacteriia</taxon>
        <taxon>Flavobacteriales</taxon>
        <taxon>Flavobacteriaceae</taxon>
        <taxon>Flavobacterium</taxon>
    </lineage>
</organism>
<comment type="subunit">
    <text evidence="2">Monomer.</text>
</comment>
<evidence type="ECO:0000256" key="3">
    <source>
        <dbReference type="ARBA" id="ARBA00022837"/>
    </source>
</evidence>
<evidence type="ECO:0000313" key="5">
    <source>
        <dbReference type="Proteomes" id="UP000244929"/>
    </source>
</evidence>
<dbReference type="Pfam" id="PF01263">
    <property type="entry name" value="Aldose_epim"/>
    <property type="match status" value="1"/>
</dbReference>
<dbReference type="SUPFAM" id="SSF74650">
    <property type="entry name" value="Galactose mutarotase-like"/>
    <property type="match status" value="1"/>
</dbReference>
<evidence type="ECO:0000256" key="2">
    <source>
        <dbReference type="ARBA" id="ARBA00011245"/>
    </source>
</evidence>
<keyword evidence="5" id="KW-1185">Reference proteome</keyword>
<dbReference type="InterPro" id="IPR014718">
    <property type="entry name" value="GH-type_carb-bd"/>
</dbReference>
<keyword evidence="3" id="KW-0106">Calcium</keyword>
<dbReference type="InterPro" id="IPR011013">
    <property type="entry name" value="Gal_mutarotase_sf_dom"/>
</dbReference>
<comment type="cofactor">
    <cofactor evidence="1">
        <name>Ca(2+)</name>
        <dbReference type="ChEBI" id="CHEBI:29108"/>
    </cofactor>
</comment>
<dbReference type="RefSeq" id="WP_108778658.1">
    <property type="nucleotide sequence ID" value="NZ_CP029186.1"/>
</dbReference>
<dbReference type="Proteomes" id="UP000244929">
    <property type="component" value="Chromosome"/>
</dbReference>
<name>A0A2S1QZZ7_9FLAO</name>
<dbReference type="InterPro" id="IPR037481">
    <property type="entry name" value="LacX"/>
</dbReference>